<dbReference type="GO" id="GO:0030077">
    <property type="term" value="C:plasma membrane light-harvesting complex"/>
    <property type="evidence" value="ECO:0007669"/>
    <property type="project" value="InterPro"/>
</dbReference>
<dbReference type="InterPro" id="IPR011033">
    <property type="entry name" value="PRC_barrel-like_sf"/>
</dbReference>
<dbReference type="STRING" id="153721.MYP_1455"/>
<comment type="caution">
    <text evidence="2">The sequence shown here is derived from an EMBL/GenBank/DDBJ whole genome shotgun (WGS) entry which is preliminary data.</text>
</comment>
<dbReference type="AlphaFoldDB" id="A0A098LCW4"/>
<dbReference type="InterPro" id="IPR027275">
    <property type="entry name" value="PRC-brl_dom"/>
</dbReference>
<keyword evidence="3" id="KW-1185">Reference proteome</keyword>
<reference evidence="2 3" key="1">
    <citation type="submission" date="2014-09" db="EMBL/GenBank/DDBJ databases">
        <title>Sporocytophaga myxococcoides PG-01 genome sequencing.</title>
        <authorList>
            <person name="Liu L."/>
            <person name="Gao P.J."/>
            <person name="Chen G.J."/>
            <person name="Wang L.S."/>
        </authorList>
    </citation>
    <scope>NUCLEOTIDE SEQUENCE [LARGE SCALE GENOMIC DNA]</scope>
    <source>
        <strain evidence="2 3">PG-01</strain>
    </source>
</reference>
<dbReference type="OrthoDB" id="1422173at2"/>
<organism evidence="2 3">
    <name type="scientific">Sporocytophaga myxococcoides</name>
    <dbReference type="NCBI Taxonomy" id="153721"/>
    <lineage>
        <taxon>Bacteria</taxon>
        <taxon>Pseudomonadati</taxon>
        <taxon>Bacteroidota</taxon>
        <taxon>Cytophagia</taxon>
        <taxon>Cytophagales</taxon>
        <taxon>Cytophagaceae</taxon>
        <taxon>Sporocytophaga</taxon>
    </lineage>
</organism>
<protein>
    <recommendedName>
        <fullName evidence="1">PRC-barrel domain-containing protein</fullName>
    </recommendedName>
</protein>
<sequence length="142" mass="16319">MRVLERYELAKDKLNLNDYVTIKDWDVTDANGKTIGKVEDLIVDLKTGKIRYVLGKTSSDLLVSKRQPTFILPVGLITLRKEDQTVEVKRIDLDWMSKCPLYKDGPIPPGFETELARVFGIDKEIEELYEHDSFRIPAGFCQ</sequence>
<dbReference type="EMBL" id="BBLT01000002">
    <property type="protein sequence ID" value="GAL84227.1"/>
    <property type="molecule type" value="Genomic_DNA"/>
</dbReference>
<dbReference type="GO" id="GO:0019684">
    <property type="term" value="P:photosynthesis, light reaction"/>
    <property type="evidence" value="ECO:0007669"/>
    <property type="project" value="InterPro"/>
</dbReference>
<name>A0A098LCW4_9BACT</name>
<dbReference type="InterPro" id="IPR014747">
    <property type="entry name" value="Bac_photo_RC_H_C"/>
</dbReference>
<gene>
    <name evidence="2" type="ORF">MYP_1455</name>
</gene>
<accession>A0A098LCW4</accession>
<evidence type="ECO:0000313" key="2">
    <source>
        <dbReference type="EMBL" id="GAL84227.1"/>
    </source>
</evidence>
<proteinExistence type="predicted"/>
<evidence type="ECO:0000259" key="1">
    <source>
        <dbReference type="Pfam" id="PF05239"/>
    </source>
</evidence>
<feature type="domain" description="PRC-barrel" evidence="1">
    <location>
        <begin position="19"/>
        <end position="87"/>
    </location>
</feature>
<dbReference type="Pfam" id="PF05239">
    <property type="entry name" value="PRC"/>
    <property type="match status" value="1"/>
</dbReference>
<dbReference type="RefSeq" id="WP_045460432.1">
    <property type="nucleotide sequence ID" value="NZ_BBLT01000002.1"/>
</dbReference>
<dbReference type="Proteomes" id="UP000030185">
    <property type="component" value="Unassembled WGS sequence"/>
</dbReference>
<dbReference type="Gene3D" id="3.90.50.10">
    <property type="entry name" value="Photosynthetic Reaction Center, subunit H, domain 2"/>
    <property type="match status" value="1"/>
</dbReference>
<dbReference type="SUPFAM" id="SSF50346">
    <property type="entry name" value="PRC-barrel domain"/>
    <property type="match status" value="1"/>
</dbReference>
<evidence type="ECO:0000313" key="3">
    <source>
        <dbReference type="Proteomes" id="UP000030185"/>
    </source>
</evidence>